<evidence type="ECO:0000313" key="3">
    <source>
        <dbReference type="Proteomes" id="UP000824540"/>
    </source>
</evidence>
<feature type="compositionally biased region" description="Pro residues" evidence="1">
    <location>
        <begin position="116"/>
        <end position="132"/>
    </location>
</feature>
<dbReference type="Pfam" id="PF00859">
    <property type="entry name" value="CTF_NFI"/>
    <property type="match status" value="1"/>
</dbReference>
<sequence length="397" mass="42482">MSLKFPVLLGIWAFHTEPSRRSDLRQNRFALSGPFTDELVSLLSSVPVYLSLSLSLSLSLTLSALPFLHTNTPIRIREGTNGVPFQPACGRVTLTLSCRPQPNGSGQSKMPGSFLLPPPPPVARPVPLPLPESKPCTTPPDGGLSSPASPAPPLPSPKPPPLPSPLRSLRPLQHPNHTGSGLTDRTGFKPPFRSCAPCWLSLAFAKMYILTGSVLGSRFSSLTKPPPSQKREEPSTVGVSTSLVFFLEGAVAAAVGWVCVSAVVSETVVSESRGGAHSSNRHAKGLCDAFDTRLRSVRFVFERPPSHQTRPSETLCDWLDSVGCGHIDGVMGRQCSGMVRELDFCAANVVAQCEAGMSASCRDSFDPAKMSGSPRQHTKIETLSTMATVWAKRTVPQ</sequence>
<dbReference type="AlphaFoldDB" id="A0A8T2P5I7"/>
<feature type="region of interest" description="Disordered" evidence="1">
    <location>
        <begin position="99"/>
        <end position="186"/>
    </location>
</feature>
<keyword evidence="3" id="KW-1185">Reference proteome</keyword>
<evidence type="ECO:0000313" key="2">
    <source>
        <dbReference type="EMBL" id="KAG9343927.1"/>
    </source>
</evidence>
<feature type="compositionally biased region" description="Low complexity" evidence="1">
    <location>
        <begin position="139"/>
        <end position="148"/>
    </location>
</feature>
<name>A0A8T2P5I7_9TELE</name>
<comment type="caution">
    <text evidence="2">The sequence shown here is derived from an EMBL/GenBank/DDBJ whole genome shotgun (WGS) entry which is preliminary data.</text>
</comment>
<reference evidence="2" key="1">
    <citation type="thesis" date="2021" institute="BYU ScholarsArchive" country="Provo, UT, USA">
        <title>Applications of and Algorithms for Genome Assembly and Genomic Analyses with an Emphasis on Marine Teleosts.</title>
        <authorList>
            <person name="Pickett B.D."/>
        </authorList>
    </citation>
    <scope>NUCLEOTIDE SEQUENCE</scope>
    <source>
        <strain evidence="2">HI-2016</strain>
    </source>
</reference>
<feature type="compositionally biased region" description="Pro residues" evidence="1">
    <location>
        <begin position="149"/>
        <end position="164"/>
    </location>
</feature>
<organism evidence="2 3">
    <name type="scientific">Albula glossodonta</name>
    <name type="common">roundjaw bonefish</name>
    <dbReference type="NCBI Taxonomy" id="121402"/>
    <lineage>
        <taxon>Eukaryota</taxon>
        <taxon>Metazoa</taxon>
        <taxon>Chordata</taxon>
        <taxon>Craniata</taxon>
        <taxon>Vertebrata</taxon>
        <taxon>Euteleostomi</taxon>
        <taxon>Actinopterygii</taxon>
        <taxon>Neopterygii</taxon>
        <taxon>Teleostei</taxon>
        <taxon>Albuliformes</taxon>
        <taxon>Albulidae</taxon>
        <taxon>Albula</taxon>
    </lineage>
</organism>
<feature type="compositionally biased region" description="Polar residues" evidence="1">
    <location>
        <begin position="99"/>
        <end position="110"/>
    </location>
</feature>
<gene>
    <name evidence="2" type="ORF">JZ751_013315</name>
</gene>
<dbReference type="GO" id="GO:0003700">
    <property type="term" value="F:DNA-binding transcription factor activity"/>
    <property type="evidence" value="ECO:0007669"/>
    <property type="project" value="InterPro"/>
</dbReference>
<dbReference type="InterPro" id="IPR000647">
    <property type="entry name" value="CTF/NFI"/>
</dbReference>
<proteinExistence type="predicted"/>
<accession>A0A8T2P5I7</accession>
<dbReference type="EMBL" id="JAFBMS010000022">
    <property type="protein sequence ID" value="KAG9343927.1"/>
    <property type="molecule type" value="Genomic_DNA"/>
</dbReference>
<evidence type="ECO:0000256" key="1">
    <source>
        <dbReference type="SAM" id="MobiDB-lite"/>
    </source>
</evidence>
<dbReference type="Proteomes" id="UP000824540">
    <property type="component" value="Unassembled WGS sequence"/>
</dbReference>
<dbReference type="GO" id="GO:0005634">
    <property type="term" value="C:nucleus"/>
    <property type="evidence" value="ECO:0007669"/>
    <property type="project" value="InterPro"/>
</dbReference>
<protein>
    <submittedName>
        <fullName evidence="2">Uncharacterized protein</fullName>
    </submittedName>
</protein>